<dbReference type="EMBL" id="JAWRVE010000119">
    <property type="protein sequence ID" value="KAL1856862.1"/>
    <property type="molecule type" value="Genomic_DNA"/>
</dbReference>
<keyword evidence="2" id="KW-1185">Reference proteome</keyword>
<evidence type="ECO:0008006" key="3">
    <source>
        <dbReference type="Google" id="ProtNLM"/>
    </source>
</evidence>
<accession>A0ABR3W9T5</accession>
<proteinExistence type="predicted"/>
<organism evidence="1 2">
    <name type="scientific">Diaporthe australafricana</name>
    <dbReference type="NCBI Taxonomy" id="127596"/>
    <lineage>
        <taxon>Eukaryota</taxon>
        <taxon>Fungi</taxon>
        <taxon>Dikarya</taxon>
        <taxon>Ascomycota</taxon>
        <taxon>Pezizomycotina</taxon>
        <taxon>Sordariomycetes</taxon>
        <taxon>Sordariomycetidae</taxon>
        <taxon>Diaporthales</taxon>
        <taxon>Diaporthaceae</taxon>
        <taxon>Diaporthe</taxon>
    </lineage>
</organism>
<dbReference type="Gene3D" id="3.40.50.150">
    <property type="entry name" value="Vaccinia Virus protein VP39"/>
    <property type="match status" value="1"/>
</dbReference>
<dbReference type="InterPro" id="IPR029063">
    <property type="entry name" value="SAM-dependent_MTases_sf"/>
</dbReference>
<evidence type="ECO:0000313" key="2">
    <source>
        <dbReference type="Proteomes" id="UP001583177"/>
    </source>
</evidence>
<evidence type="ECO:0000313" key="1">
    <source>
        <dbReference type="EMBL" id="KAL1856862.1"/>
    </source>
</evidence>
<reference evidence="1 2" key="1">
    <citation type="journal article" date="2024" name="IMA Fungus">
        <title>IMA Genome - F19 : A genome assembly and annotation guide to empower mycologists, including annotated draft genome sequences of Ceratocystis pirilliformis, Diaporthe australafricana, Fusarium ophioides, Paecilomyces lecythidis, and Sporothrix stenoceras.</title>
        <authorList>
            <person name="Aylward J."/>
            <person name="Wilson A.M."/>
            <person name="Visagie C.M."/>
            <person name="Spraker J."/>
            <person name="Barnes I."/>
            <person name="Buitendag C."/>
            <person name="Ceriani C."/>
            <person name="Del Mar Angel L."/>
            <person name="du Plessis D."/>
            <person name="Fuchs T."/>
            <person name="Gasser K."/>
            <person name="Kramer D."/>
            <person name="Li W."/>
            <person name="Munsamy K."/>
            <person name="Piso A."/>
            <person name="Price J.L."/>
            <person name="Sonnekus B."/>
            <person name="Thomas C."/>
            <person name="van der Nest A."/>
            <person name="van Dijk A."/>
            <person name="van Heerden A."/>
            <person name="van Vuuren N."/>
            <person name="Yilmaz N."/>
            <person name="Duong T.A."/>
            <person name="van der Merwe N.A."/>
            <person name="Wingfield M.J."/>
            <person name="Wingfield B.D."/>
        </authorList>
    </citation>
    <scope>NUCLEOTIDE SEQUENCE [LARGE SCALE GENOMIC DNA]</scope>
    <source>
        <strain evidence="1 2">CMW 18300</strain>
    </source>
</reference>
<sequence length="279" mass="30414">MAEEPQYLLPEPDKEIARLTEQDAVITHIMDGRRILAPIDLTKPGLRILDSGTADGLFLRAIQPLLTEPFTLLGYDLMQSFFPPTVPPHTTFAIHDIAEPWPAELQGTCDLVHQRFTIPGGTKKAAPRDIVRNLCRLVKPGGWIQLVEMDVTAAAHGPAMRDAWAATGAFLTAAGAGTDYGKDMAGWLREEGFENVCDERVDLDVGARVKDAEWATRSAKILVEAFTGVLGACKMMKIDLPSSLSGSPDKIPERAEEEMMKQGGTYPLVFAFAQKPATA</sequence>
<name>A0ABR3W9T5_9PEZI</name>
<dbReference type="SUPFAM" id="SSF53335">
    <property type="entry name" value="S-adenosyl-L-methionine-dependent methyltransferases"/>
    <property type="match status" value="1"/>
</dbReference>
<protein>
    <recommendedName>
        <fullName evidence="3">Methyltransferase</fullName>
    </recommendedName>
</protein>
<gene>
    <name evidence="1" type="ORF">Daus18300_010625</name>
</gene>
<dbReference type="Proteomes" id="UP001583177">
    <property type="component" value="Unassembled WGS sequence"/>
</dbReference>
<comment type="caution">
    <text evidence="1">The sequence shown here is derived from an EMBL/GenBank/DDBJ whole genome shotgun (WGS) entry which is preliminary data.</text>
</comment>
<dbReference type="Pfam" id="PF13489">
    <property type="entry name" value="Methyltransf_23"/>
    <property type="match status" value="1"/>
</dbReference>